<dbReference type="EMBL" id="JBANRG010000023">
    <property type="protein sequence ID" value="KAK7455247.1"/>
    <property type="molecule type" value="Genomic_DNA"/>
</dbReference>
<dbReference type="InterPro" id="IPR038765">
    <property type="entry name" value="Papain-like_cys_pep_sf"/>
</dbReference>
<evidence type="ECO:0000313" key="2">
    <source>
        <dbReference type="Proteomes" id="UP001498398"/>
    </source>
</evidence>
<dbReference type="Proteomes" id="UP001498398">
    <property type="component" value="Unassembled WGS sequence"/>
</dbReference>
<dbReference type="Gene3D" id="3.30.2140.20">
    <property type="match status" value="1"/>
</dbReference>
<comment type="caution">
    <text evidence="1">The sequence shown here is derived from an EMBL/GenBank/DDBJ whole genome shotgun (WGS) entry which is preliminary data.</text>
</comment>
<evidence type="ECO:0000313" key="1">
    <source>
        <dbReference type="EMBL" id="KAK7455247.1"/>
    </source>
</evidence>
<gene>
    <name evidence="1" type="ORF">VKT23_011119</name>
</gene>
<dbReference type="InterPro" id="IPR053710">
    <property type="entry name" value="Arylamine_NAT_domain_sf"/>
</dbReference>
<proteinExistence type="predicted"/>
<sequence length="243" mass="26721">MVIFVQPHDDSNITYLVDATGGGTGLTRPILLADGQSVMGASPTEVHTLVRGTRSDSSLGSLLQSIFCALILTSLISEQSPGSSSAKVEWHLMVAHKKGPSDPLTERVMYSFIEDEFFPTDYTAANVGVYTRQTGLFWENVVCSKSFWLSDEEMAELMDDKDSKEKLADIPLTRRYMGRLGMEGNKVRRHIGPRSDVIKVMSTEVDRADALRDIFGIDISRQDLVFMEGRVPAFGGCSKTCGA</sequence>
<keyword evidence="2" id="KW-1185">Reference proteome</keyword>
<name>A0ABR1JAW2_9AGAR</name>
<dbReference type="SUPFAM" id="SSF54001">
    <property type="entry name" value="Cysteine proteinases"/>
    <property type="match status" value="1"/>
</dbReference>
<protein>
    <submittedName>
        <fullName evidence="1">Uncharacterized protein</fullName>
    </submittedName>
</protein>
<reference evidence="1 2" key="1">
    <citation type="submission" date="2024-01" db="EMBL/GenBank/DDBJ databases">
        <title>A draft genome for the cacao thread blight pathogen Marasmiellus scandens.</title>
        <authorList>
            <person name="Baruah I.K."/>
            <person name="Leung J."/>
            <person name="Bukari Y."/>
            <person name="Amoako-Attah I."/>
            <person name="Meinhardt L.W."/>
            <person name="Bailey B.A."/>
            <person name="Cohen S.P."/>
        </authorList>
    </citation>
    <scope>NUCLEOTIDE SEQUENCE [LARGE SCALE GENOMIC DNA]</scope>
    <source>
        <strain evidence="1 2">GH-19</strain>
    </source>
</reference>
<organism evidence="1 2">
    <name type="scientific">Marasmiellus scandens</name>
    <dbReference type="NCBI Taxonomy" id="2682957"/>
    <lineage>
        <taxon>Eukaryota</taxon>
        <taxon>Fungi</taxon>
        <taxon>Dikarya</taxon>
        <taxon>Basidiomycota</taxon>
        <taxon>Agaricomycotina</taxon>
        <taxon>Agaricomycetes</taxon>
        <taxon>Agaricomycetidae</taxon>
        <taxon>Agaricales</taxon>
        <taxon>Marasmiineae</taxon>
        <taxon>Omphalotaceae</taxon>
        <taxon>Marasmiellus</taxon>
    </lineage>
</organism>
<accession>A0ABR1JAW2</accession>